<feature type="transmembrane region" description="Helical" evidence="1">
    <location>
        <begin position="172"/>
        <end position="193"/>
    </location>
</feature>
<dbReference type="EMBL" id="MHLL01000012">
    <property type="protein sequence ID" value="OGZ10183.1"/>
    <property type="molecule type" value="Genomic_DNA"/>
</dbReference>
<accession>A0A1G2D9F9</accession>
<keyword evidence="1" id="KW-1133">Transmembrane helix</keyword>
<protein>
    <submittedName>
        <fullName evidence="2">Uncharacterized protein</fullName>
    </submittedName>
</protein>
<sequence>MDTPKVAFKNLATKAAFGGQNQVNGVLASIGKLFTATLIVGVSFVAFAHGGGQTVQKESGEYLIRLDAVSARMMSGIAERINFEIERSDQKETVPFTHVWVRILAPDGDFLFAGNVSAAPHGFVTGVSYLFPLPGAYEITVRFLDGERAVAEAELHLVVAEGETKEVFSGELLRGALFFVAGLLMGGVFALVWRVSKQADKI</sequence>
<keyword evidence="1" id="KW-0472">Membrane</keyword>
<dbReference type="Proteomes" id="UP000177996">
    <property type="component" value="Unassembled WGS sequence"/>
</dbReference>
<proteinExistence type="predicted"/>
<name>A0A1G2D9F9_9BACT</name>
<evidence type="ECO:0000256" key="1">
    <source>
        <dbReference type="SAM" id="Phobius"/>
    </source>
</evidence>
<comment type="caution">
    <text evidence="2">The sequence shown here is derived from an EMBL/GenBank/DDBJ whole genome shotgun (WGS) entry which is preliminary data.</text>
</comment>
<gene>
    <name evidence="2" type="ORF">A3D65_03320</name>
</gene>
<dbReference type="AlphaFoldDB" id="A0A1G2D9F9"/>
<organism evidence="2 3">
    <name type="scientific">Candidatus Lloydbacteria bacterium RIFCSPHIGHO2_02_FULL_50_13</name>
    <dbReference type="NCBI Taxonomy" id="1798661"/>
    <lineage>
        <taxon>Bacteria</taxon>
        <taxon>Candidatus Lloydiibacteriota</taxon>
    </lineage>
</organism>
<dbReference type="STRING" id="1798661.A3D65_03320"/>
<reference evidence="2 3" key="1">
    <citation type="journal article" date="2016" name="Nat. Commun.">
        <title>Thousands of microbial genomes shed light on interconnected biogeochemical processes in an aquifer system.</title>
        <authorList>
            <person name="Anantharaman K."/>
            <person name="Brown C.T."/>
            <person name="Hug L.A."/>
            <person name="Sharon I."/>
            <person name="Castelle C.J."/>
            <person name="Probst A.J."/>
            <person name="Thomas B.C."/>
            <person name="Singh A."/>
            <person name="Wilkins M.J."/>
            <person name="Karaoz U."/>
            <person name="Brodie E.L."/>
            <person name="Williams K.H."/>
            <person name="Hubbard S.S."/>
            <person name="Banfield J.F."/>
        </authorList>
    </citation>
    <scope>NUCLEOTIDE SEQUENCE [LARGE SCALE GENOMIC DNA]</scope>
</reference>
<keyword evidence="1" id="KW-0812">Transmembrane</keyword>
<evidence type="ECO:0000313" key="3">
    <source>
        <dbReference type="Proteomes" id="UP000177996"/>
    </source>
</evidence>
<evidence type="ECO:0000313" key="2">
    <source>
        <dbReference type="EMBL" id="OGZ10183.1"/>
    </source>
</evidence>